<organism evidence="11 12">
    <name type="scientific">Dethiosulfovibrio salsuginis</name>
    <dbReference type="NCBI Taxonomy" id="561720"/>
    <lineage>
        <taxon>Bacteria</taxon>
        <taxon>Thermotogati</taxon>
        <taxon>Synergistota</taxon>
        <taxon>Synergistia</taxon>
        <taxon>Synergistales</taxon>
        <taxon>Dethiosulfovibrionaceae</taxon>
        <taxon>Dethiosulfovibrio</taxon>
    </lineage>
</organism>
<dbReference type="Pfam" id="PF01385">
    <property type="entry name" value="OrfB_IS605"/>
    <property type="match status" value="1"/>
</dbReference>
<dbReference type="NCBIfam" id="NF038281">
    <property type="entry name" value="IS200_TnpB"/>
    <property type="match status" value="1"/>
</dbReference>
<evidence type="ECO:0000259" key="10">
    <source>
        <dbReference type="Pfam" id="PF12323"/>
    </source>
</evidence>
<evidence type="ECO:0000256" key="5">
    <source>
        <dbReference type="ARBA" id="ARBA00022833"/>
    </source>
</evidence>
<evidence type="ECO:0000259" key="8">
    <source>
        <dbReference type="Pfam" id="PF01385"/>
    </source>
</evidence>
<evidence type="ECO:0000256" key="1">
    <source>
        <dbReference type="ARBA" id="ARBA00008761"/>
    </source>
</evidence>
<feature type="domain" description="Probable transposase IS891/IS1136/IS1341" evidence="8">
    <location>
        <begin position="159"/>
        <end position="272"/>
    </location>
</feature>
<dbReference type="STRING" id="561720.SAMN06275492_14813"/>
<gene>
    <name evidence="11" type="ORF">SAMN06275492_14813</name>
</gene>
<keyword evidence="3" id="KW-0815">Transposition</keyword>
<evidence type="ECO:0000256" key="2">
    <source>
        <dbReference type="ARBA" id="ARBA00011044"/>
    </source>
</evidence>
<keyword evidence="6" id="KW-0238">DNA-binding</keyword>
<dbReference type="Proteomes" id="UP000193355">
    <property type="component" value="Unassembled WGS sequence"/>
</dbReference>
<name>A0A1X7L795_9BACT</name>
<dbReference type="EMBL" id="FXBB01000048">
    <property type="protein sequence ID" value="SMG49112.1"/>
    <property type="molecule type" value="Genomic_DNA"/>
</dbReference>
<dbReference type="NCBIfam" id="TIGR01766">
    <property type="entry name" value="IS200/IS605 family accessory protein TnpB-like domain"/>
    <property type="match status" value="1"/>
</dbReference>
<evidence type="ECO:0000256" key="3">
    <source>
        <dbReference type="ARBA" id="ARBA00022578"/>
    </source>
</evidence>
<dbReference type="NCBIfam" id="NF040570">
    <property type="entry name" value="guided_TnpB"/>
    <property type="match status" value="1"/>
</dbReference>
<evidence type="ECO:0000256" key="6">
    <source>
        <dbReference type="ARBA" id="ARBA00023125"/>
    </source>
</evidence>
<evidence type="ECO:0000256" key="4">
    <source>
        <dbReference type="ARBA" id="ARBA00022723"/>
    </source>
</evidence>
<evidence type="ECO:0000259" key="9">
    <source>
        <dbReference type="Pfam" id="PF07282"/>
    </source>
</evidence>
<evidence type="ECO:0000313" key="11">
    <source>
        <dbReference type="EMBL" id="SMG49112.1"/>
    </source>
</evidence>
<dbReference type="RefSeq" id="WP_085545616.1">
    <property type="nucleotide sequence ID" value="NZ_FXBB01000048.1"/>
</dbReference>
<dbReference type="GO" id="GO:0046872">
    <property type="term" value="F:metal ion binding"/>
    <property type="evidence" value="ECO:0007669"/>
    <property type="project" value="UniProtKB-KW"/>
</dbReference>
<dbReference type="OrthoDB" id="4991at2"/>
<proteinExistence type="inferred from homology"/>
<comment type="similarity">
    <text evidence="2">In the N-terminal section; belongs to the transposase 2 family.</text>
</comment>
<sequence>MLRAYKYRIYPNMEQKSYFAKCFGCVRFIYNRMLSDKIEHYKTTGKMLYNTPAKYKKEFEWLREVDSLALANAQLNLQKAYLNFFKKPSVGFPKFKSKKSHVDTYTTNNQKGTVAIEDGRIKLPKLKSRVKIKQHRTFEGKIKSCTISHVPSGKYFVSILVDTEVEKLPASTNKVGVDVGIKNFAICSNGETYENPRWLKRSEKRLVKLQKDLSRKVKGSKNRQKARLKVAKLHGKIADQRRDFLHKVSTEIIRENQAIVIEDLRVKNMLKNHCLAKAISEVSWSMFRSMLEYKALWYGRDLIIAGANYASSQLCSECGYKNPLVKDLALREWVCPSCGTHHDRDVNAAQNLLKLALPTEISTAV</sequence>
<dbReference type="Pfam" id="PF12323">
    <property type="entry name" value="HTH_OrfB_IS605"/>
    <property type="match status" value="1"/>
</dbReference>
<dbReference type="PANTHER" id="PTHR30405">
    <property type="entry name" value="TRANSPOSASE"/>
    <property type="match status" value="1"/>
</dbReference>
<reference evidence="12" key="1">
    <citation type="submission" date="2017-04" db="EMBL/GenBank/DDBJ databases">
        <authorList>
            <person name="Varghese N."/>
            <person name="Submissions S."/>
        </authorList>
    </citation>
    <scope>NUCLEOTIDE SEQUENCE [LARGE SCALE GENOMIC DNA]</scope>
    <source>
        <strain evidence="12">USBA 82</strain>
    </source>
</reference>
<comment type="similarity">
    <text evidence="1">In the C-terminal section; belongs to the transposase 35 family.</text>
</comment>
<keyword evidence="12" id="KW-1185">Reference proteome</keyword>
<dbReference type="AlphaFoldDB" id="A0A1X7L795"/>
<keyword evidence="7" id="KW-0233">DNA recombination</keyword>
<dbReference type="GO" id="GO:0003677">
    <property type="term" value="F:DNA binding"/>
    <property type="evidence" value="ECO:0007669"/>
    <property type="project" value="UniProtKB-KW"/>
</dbReference>
<dbReference type="Pfam" id="PF07282">
    <property type="entry name" value="Cas12f1-like_TNB"/>
    <property type="match status" value="1"/>
</dbReference>
<dbReference type="GO" id="GO:0032196">
    <property type="term" value="P:transposition"/>
    <property type="evidence" value="ECO:0007669"/>
    <property type="project" value="UniProtKB-KW"/>
</dbReference>
<dbReference type="InterPro" id="IPR051399">
    <property type="entry name" value="RNA-guided_DNA_endo/Transpos"/>
</dbReference>
<protein>
    <submittedName>
        <fullName evidence="11">Putative transposase</fullName>
    </submittedName>
</protein>
<feature type="domain" description="Transposase putative helix-turn-helix" evidence="10">
    <location>
        <begin position="1"/>
        <end position="46"/>
    </location>
</feature>
<dbReference type="InterPro" id="IPR001959">
    <property type="entry name" value="Transposase"/>
</dbReference>
<evidence type="ECO:0000256" key="7">
    <source>
        <dbReference type="ARBA" id="ARBA00023172"/>
    </source>
</evidence>
<dbReference type="InterPro" id="IPR021027">
    <property type="entry name" value="Transposase_put_HTH"/>
</dbReference>
<keyword evidence="5" id="KW-0862">Zinc</keyword>
<dbReference type="PANTHER" id="PTHR30405:SF25">
    <property type="entry name" value="RNA-GUIDED DNA ENDONUCLEASE INSQ-RELATED"/>
    <property type="match status" value="1"/>
</dbReference>
<dbReference type="GO" id="GO:0006310">
    <property type="term" value="P:DNA recombination"/>
    <property type="evidence" value="ECO:0007669"/>
    <property type="project" value="UniProtKB-KW"/>
</dbReference>
<feature type="domain" description="Cas12f1-like TNB" evidence="9">
    <location>
        <begin position="284"/>
        <end position="352"/>
    </location>
</feature>
<dbReference type="InterPro" id="IPR053522">
    <property type="entry name" value="RNA-guided_endonuclease_TnpB"/>
</dbReference>
<dbReference type="InterPro" id="IPR010095">
    <property type="entry name" value="Cas12f1-like_TNB"/>
</dbReference>
<accession>A0A1X7L795</accession>
<evidence type="ECO:0000313" key="12">
    <source>
        <dbReference type="Proteomes" id="UP000193355"/>
    </source>
</evidence>
<keyword evidence="4" id="KW-0479">Metal-binding</keyword>